<dbReference type="GeneID" id="33556424"/>
<organism evidence="1 2">
    <name type="scientific">Kockovaella imperatae</name>
    <dbReference type="NCBI Taxonomy" id="4999"/>
    <lineage>
        <taxon>Eukaryota</taxon>
        <taxon>Fungi</taxon>
        <taxon>Dikarya</taxon>
        <taxon>Basidiomycota</taxon>
        <taxon>Agaricomycotina</taxon>
        <taxon>Tremellomycetes</taxon>
        <taxon>Tremellales</taxon>
        <taxon>Cuniculitremaceae</taxon>
        <taxon>Kockovaella</taxon>
    </lineage>
</organism>
<evidence type="ECO:0000313" key="2">
    <source>
        <dbReference type="Proteomes" id="UP000193218"/>
    </source>
</evidence>
<evidence type="ECO:0000313" key="1">
    <source>
        <dbReference type="EMBL" id="ORX39677.1"/>
    </source>
</evidence>
<dbReference type="Proteomes" id="UP000193218">
    <property type="component" value="Unassembled WGS sequence"/>
</dbReference>
<keyword evidence="2" id="KW-1185">Reference proteome</keyword>
<dbReference type="AlphaFoldDB" id="A0A1Y1UQ34"/>
<dbReference type="RefSeq" id="XP_021873462.1">
    <property type="nucleotide sequence ID" value="XM_022014616.1"/>
</dbReference>
<accession>A0A1Y1UQ34</accession>
<reference evidence="1 2" key="1">
    <citation type="submission" date="2017-03" db="EMBL/GenBank/DDBJ databases">
        <title>Widespread Adenine N6-methylation of Active Genes in Fungi.</title>
        <authorList>
            <consortium name="DOE Joint Genome Institute"/>
            <person name="Mondo S.J."/>
            <person name="Dannebaum R.O."/>
            <person name="Kuo R.C."/>
            <person name="Louie K.B."/>
            <person name="Bewick A.J."/>
            <person name="Labutti K."/>
            <person name="Haridas S."/>
            <person name="Kuo A."/>
            <person name="Salamov A."/>
            <person name="Ahrendt S.R."/>
            <person name="Lau R."/>
            <person name="Bowen B.P."/>
            <person name="Lipzen A."/>
            <person name="Sullivan W."/>
            <person name="Andreopoulos W.B."/>
            <person name="Clum A."/>
            <person name="Lindquist E."/>
            <person name="Daum C."/>
            <person name="Northen T.R."/>
            <person name="Ramamoorthy G."/>
            <person name="Schmitz R.J."/>
            <person name="Gryganskyi A."/>
            <person name="Culley D."/>
            <person name="Magnuson J."/>
            <person name="James T.Y."/>
            <person name="O'Malley M.A."/>
            <person name="Stajich J.E."/>
            <person name="Spatafora J.W."/>
            <person name="Visel A."/>
            <person name="Grigoriev I.V."/>
        </authorList>
    </citation>
    <scope>NUCLEOTIDE SEQUENCE [LARGE SCALE GENOMIC DNA]</scope>
    <source>
        <strain evidence="1 2">NRRL Y-17943</strain>
    </source>
</reference>
<dbReference type="InParanoid" id="A0A1Y1UQ34"/>
<sequence>MDKAQRDNHPVKSQLLSMTLSIESLRASKILLEQEHTILRGMVKSASAKRTGTSVNDVDSHDNSTTFQKLLDAANTRAAEQAAKGREEYQARTMEHQAQALLILMHA</sequence>
<dbReference type="EMBL" id="NBSH01000002">
    <property type="protein sequence ID" value="ORX39677.1"/>
    <property type="molecule type" value="Genomic_DNA"/>
</dbReference>
<comment type="caution">
    <text evidence="1">The sequence shown here is derived from an EMBL/GenBank/DDBJ whole genome shotgun (WGS) entry which is preliminary data.</text>
</comment>
<proteinExistence type="predicted"/>
<gene>
    <name evidence="1" type="ORF">BD324DRAFT_614576</name>
</gene>
<protein>
    <submittedName>
        <fullName evidence="1">Uncharacterized protein</fullName>
    </submittedName>
</protein>
<name>A0A1Y1UQ34_9TREE</name>